<comment type="subunit">
    <text evidence="2">Heterodimer of subunit A (variable subunit) and subunit B (catalytic subunit). Heterodimeric FTR forms a complex with ferredoxin and thioredoxin.</text>
</comment>
<dbReference type="EMBL" id="SIDB01000002">
    <property type="protein sequence ID" value="KAI3436639.1"/>
    <property type="molecule type" value="Genomic_DNA"/>
</dbReference>
<accession>A0A9D4TX09</accession>
<evidence type="ECO:0000313" key="6">
    <source>
        <dbReference type="EMBL" id="KAI3436639.1"/>
    </source>
</evidence>
<dbReference type="Gene3D" id="2.30.30.50">
    <property type="match status" value="1"/>
</dbReference>
<dbReference type="AlphaFoldDB" id="A0A9D4TX09"/>
<evidence type="ECO:0000256" key="2">
    <source>
        <dbReference type="ARBA" id="ARBA00026011"/>
    </source>
</evidence>
<dbReference type="InterPro" id="IPR044166">
    <property type="entry name" value="FTRV"/>
</dbReference>
<evidence type="ECO:0000256" key="1">
    <source>
        <dbReference type="ARBA" id="ARBA00023002"/>
    </source>
</evidence>
<dbReference type="Proteomes" id="UP001055712">
    <property type="component" value="Unassembled WGS sequence"/>
</dbReference>
<keyword evidence="1" id="KW-0560">Oxidoreductase</keyword>
<dbReference type="InterPro" id="IPR004207">
    <property type="entry name" value="Fd_thioredoxin_Rdtase_alpha"/>
</dbReference>
<dbReference type="PANTHER" id="PTHR46937:SF4">
    <property type="entry name" value="FERREDOXIN-THIOREDOXIN REDUCTASE SUBUNIT A1, CHLOROPLASTIC"/>
    <property type="match status" value="1"/>
</dbReference>
<dbReference type="GO" id="GO:0016491">
    <property type="term" value="F:oxidoreductase activity"/>
    <property type="evidence" value="ECO:0007669"/>
    <property type="project" value="UniProtKB-KW"/>
</dbReference>
<sequence length="126" mass="13381">MQHAVLQQQRPFTAAALPARRQQRLRAGGIGAAPPVAAQLAEGARIKVTAPIKVYHVGKFKAGLDLEGMEGVVLQPNVGDFKHQDGKQHELSATLPVKVQFAVPAPDGGKDVKVIAHLADNELEAL</sequence>
<proteinExistence type="inferred from homology"/>
<evidence type="ECO:0000256" key="3">
    <source>
        <dbReference type="ARBA" id="ARBA00034474"/>
    </source>
</evidence>
<protein>
    <recommendedName>
        <fullName evidence="5">Ferredoxin thioredoxin reductase alpha chain domain-containing protein</fullName>
    </recommendedName>
</protein>
<feature type="domain" description="Ferredoxin thioredoxin reductase alpha chain" evidence="5">
    <location>
        <begin position="43"/>
        <end position="122"/>
    </location>
</feature>
<comment type="function">
    <text evidence="3">Variable subunit of the ferredoxin-thioredoxin reductase (FTR), which catalyzes the two-electron reduction of thioredoxins by the electrons provided by reduced ferredoxin.</text>
</comment>
<keyword evidence="7" id="KW-1185">Reference proteome</keyword>
<dbReference type="SUPFAM" id="SSF50090">
    <property type="entry name" value="Electron transport accessory proteins"/>
    <property type="match status" value="1"/>
</dbReference>
<dbReference type="PANTHER" id="PTHR46937">
    <property type="entry name" value="FERREDOXIN-THIOREDOXIN REDUCTASE, VARIABLE CHAIN"/>
    <property type="match status" value="1"/>
</dbReference>
<dbReference type="InterPro" id="IPR008990">
    <property type="entry name" value="Elect_transpt_acc-like_dom_sf"/>
</dbReference>
<comment type="similarity">
    <text evidence="4">Belongs to the ferredoxin thioredoxin reductase alpha subunit family.</text>
</comment>
<name>A0A9D4TX09_CHLVU</name>
<evidence type="ECO:0000259" key="5">
    <source>
        <dbReference type="Pfam" id="PF02941"/>
    </source>
</evidence>
<dbReference type="GO" id="GO:0015979">
    <property type="term" value="P:photosynthesis"/>
    <property type="evidence" value="ECO:0007669"/>
    <property type="project" value="InterPro"/>
</dbReference>
<dbReference type="OrthoDB" id="1916328at2759"/>
<gene>
    <name evidence="6" type="ORF">D9Q98_006055</name>
</gene>
<reference evidence="6" key="2">
    <citation type="submission" date="2020-11" db="EMBL/GenBank/DDBJ databases">
        <authorList>
            <person name="Cecchin M."/>
            <person name="Marcolungo L."/>
            <person name="Rossato M."/>
            <person name="Girolomoni L."/>
            <person name="Cosentino E."/>
            <person name="Cuine S."/>
            <person name="Li-Beisson Y."/>
            <person name="Delledonne M."/>
            <person name="Ballottari M."/>
        </authorList>
    </citation>
    <scope>NUCLEOTIDE SEQUENCE</scope>
    <source>
        <strain evidence="6">211/11P</strain>
        <tissue evidence="6">Whole cell</tissue>
    </source>
</reference>
<evidence type="ECO:0000313" key="7">
    <source>
        <dbReference type="Proteomes" id="UP001055712"/>
    </source>
</evidence>
<organism evidence="6 7">
    <name type="scientific">Chlorella vulgaris</name>
    <name type="common">Green alga</name>
    <dbReference type="NCBI Taxonomy" id="3077"/>
    <lineage>
        <taxon>Eukaryota</taxon>
        <taxon>Viridiplantae</taxon>
        <taxon>Chlorophyta</taxon>
        <taxon>core chlorophytes</taxon>
        <taxon>Trebouxiophyceae</taxon>
        <taxon>Chlorellales</taxon>
        <taxon>Chlorellaceae</taxon>
        <taxon>Chlorella clade</taxon>
        <taxon>Chlorella</taxon>
    </lineage>
</organism>
<evidence type="ECO:0000256" key="4">
    <source>
        <dbReference type="ARBA" id="ARBA00034490"/>
    </source>
</evidence>
<reference evidence="6" key="1">
    <citation type="journal article" date="2019" name="Plant J.">
        <title>Chlorella vulgaris genome assembly and annotation reveals the molecular basis for metabolic acclimation to high light conditions.</title>
        <authorList>
            <person name="Cecchin M."/>
            <person name="Marcolungo L."/>
            <person name="Rossato M."/>
            <person name="Girolomoni L."/>
            <person name="Cosentino E."/>
            <person name="Cuine S."/>
            <person name="Li-Beisson Y."/>
            <person name="Delledonne M."/>
            <person name="Ballottari M."/>
        </authorList>
    </citation>
    <scope>NUCLEOTIDE SEQUENCE</scope>
    <source>
        <strain evidence="6">211/11P</strain>
    </source>
</reference>
<comment type="caution">
    <text evidence="6">The sequence shown here is derived from an EMBL/GenBank/DDBJ whole genome shotgun (WGS) entry which is preliminary data.</text>
</comment>
<dbReference type="Pfam" id="PF02941">
    <property type="entry name" value="FeThRed_A"/>
    <property type="match status" value="1"/>
</dbReference>